<dbReference type="EMBL" id="JAJCIS010000002">
    <property type="protein sequence ID" value="MCB7387006.1"/>
    <property type="molecule type" value="Genomic_DNA"/>
</dbReference>
<proteinExistence type="predicted"/>
<dbReference type="Proteomes" id="UP001299546">
    <property type="component" value="Unassembled WGS sequence"/>
</dbReference>
<sequence>MAILTGKNVFKPYIKKTTGYIKSLLSSQHVEMKGGKTLQTAVDEINNNLISINSNLQTMLKCAVHSDTYTVGGKSIRKIDISSKIPRTVEYVAGWTAVRTDNPSLYTATLSTFGDITELIVTNSDTNNKDISLVVYVLYKDKL</sequence>
<name>A0ABS8DF31_9FIRM</name>
<organism evidence="1 2">
    <name type="scientific">Bariatricus massiliensis</name>
    <dbReference type="NCBI Taxonomy" id="1745713"/>
    <lineage>
        <taxon>Bacteria</taxon>
        <taxon>Bacillati</taxon>
        <taxon>Bacillota</taxon>
        <taxon>Clostridia</taxon>
        <taxon>Lachnospirales</taxon>
        <taxon>Lachnospiraceae</taxon>
        <taxon>Bariatricus</taxon>
    </lineage>
</organism>
<evidence type="ECO:0000313" key="1">
    <source>
        <dbReference type="EMBL" id="MCB7387006.1"/>
    </source>
</evidence>
<evidence type="ECO:0000313" key="2">
    <source>
        <dbReference type="Proteomes" id="UP001299546"/>
    </source>
</evidence>
<keyword evidence="2" id="KW-1185">Reference proteome</keyword>
<comment type="caution">
    <text evidence="1">The sequence shown here is derived from an EMBL/GenBank/DDBJ whole genome shotgun (WGS) entry which is preliminary data.</text>
</comment>
<dbReference type="RefSeq" id="WP_066735894.1">
    <property type="nucleotide sequence ID" value="NZ_JAJCIQ010000002.1"/>
</dbReference>
<protein>
    <submittedName>
        <fullName evidence="1">Uncharacterized protein</fullName>
    </submittedName>
</protein>
<reference evidence="1 2" key="1">
    <citation type="submission" date="2021-10" db="EMBL/GenBank/DDBJ databases">
        <title>Collection of gut derived symbiotic bacterial strains cultured from healthy donors.</title>
        <authorList>
            <person name="Lin H."/>
            <person name="Littmann E."/>
            <person name="Kohout C."/>
            <person name="Pamer E.G."/>
        </authorList>
    </citation>
    <scope>NUCLEOTIDE SEQUENCE [LARGE SCALE GENOMIC DNA]</scope>
    <source>
        <strain evidence="1 2">DFI.1.165</strain>
    </source>
</reference>
<accession>A0ABS8DF31</accession>
<gene>
    <name evidence="1" type="ORF">LIZ65_06860</name>
</gene>